<keyword evidence="1" id="KW-1133">Transmembrane helix</keyword>
<accession>A0ABX5SSN6</accession>
<keyword evidence="1" id="KW-0472">Membrane</keyword>
<evidence type="ECO:0000256" key="1">
    <source>
        <dbReference type="SAM" id="Phobius"/>
    </source>
</evidence>
<keyword evidence="3" id="KW-1185">Reference proteome</keyword>
<reference evidence="2 3" key="1">
    <citation type="submission" date="2019-03" db="EMBL/GenBank/DDBJ databases">
        <authorList>
            <person name="Dong K."/>
        </authorList>
    </citation>
    <scope>NUCLEOTIDE SEQUENCE [LARGE SCALE GENOMIC DNA]</scope>
    <source>
        <strain evidence="3">dk512</strain>
    </source>
</reference>
<gene>
    <name evidence="2" type="ORF">E4K62_10965</name>
</gene>
<protein>
    <submittedName>
        <fullName evidence="2">Uncharacterized protein</fullName>
    </submittedName>
</protein>
<sequence length="239" mass="26220">MTDVVFWSALQGIGTVLAAIAAIIALVIAGRQLGELIASNKLLAASNEAMTESNIALTRPYVVVDFEFTPTVTRRGGTLGASVFVTVRNDGKTPAHNVTMTVDRPFEPVSTPNTDGWREAIADLNRLMDGSMVLRSLTNTRPLKYYLDGEELFGKGNEPAPSWKVEVRYEDSDGREYRESFSLEVEPWRRSIAIADPLVRIGKYVDAVAHAVKDLDGTVKNKNLEVRVDARNGGGRQLI</sequence>
<feature type="transmembrane region" description="Helical" evidence="1">
    <location>
        <begin position="6"/>
        <end position="29"/>
    </location>
</feature>
<evidence type="ECO:0000313" key="2">
    <source>
        <dbReference type="EMBL" id="QBR89159.1"/>
    </source>
</evidence>
<proteinExistence type="predicted"/>
<name>A0ABX5SSN6_9MICO</name>
<keyword evidence="1" id="KW-0812">Transmembrane</keyword>
<dbReference type="Proteomes" id="UP000295748">
    <property type="component" value="Chromosome"/>
</dbReference>
<dbReference type="EMBL" id="CP038266">
    <property type="protein sequence ID" value="QBR89159.1"/>
    <property type="molecule type" value="Genomic_DNA"/>
</dbReference>
<dbReference type="RefSeq" id="WP_135067382.1">
    <property type="nucleotide sequence ID" value="NZ_CP038266.1"/>
</dbReference>
<evidence type="ECO:0000313" key="3">
    <source>
        <dbReference type="Proteomes" id="UP000295748"/>
    </source>
</evidence>
<organism evidence="2 3">
    <name type="scientific">Microbacterium wangchenii</name>
    <dbReference type="NCBI Taxonomy" id="2541726"/>
    <lineage>
        <taxon>Bacteria</taxon>
        <taxon>Bacillati</taxon>
        <taxon>Actinomycetota</taxon>
        <taxon>Actinomycetes</taxon>
        <taxon>Micrococcales</taxon>
        <taxon>Microbacteriaceae</taxon>
        <taxon>Microbacterium</taxon>
    </lineage>
</organism>